<organism evidence="2">
    <name type="scientific">marine sediment metagenome</name>
    <dbReference type="NCBI Taxonomy" id="412755"/>
    <lineage>
        <taxon>unclassified sequences</taxon>
        <taxon>metagenomes</taxon>
        <taxon>ecological metagenomes</taxon>
    </lineage>
</organism>
<dbReference type="SMART" id="SM00382">
    <property type="entry name" value="AAA"/>
    <property type="match status" value="1"/>
</dbReference>
<dbReference type="InterPro" id="IPR025420">
    <property type="entry name" value="DUF4143"/>
</dbReference>
<gene>
    <name evidence="2" type="ORF">LCGC14_2318330</name>
</gene>
<sequence>MLIHRNLEKILKKTIKKYPVISLTGPRQSGKTTLIKKLFGNKYKYVNLENVELREYAKSDPRAFLEEYKGGLIIDEAQNVPDLFSYIQVIVDETNEPGQYILTGSQNFLLLEKITQSLAGRVAIFHLLPLSLEELKKSKYKPLSNLEKLLFTGFYPRIYDKKLDAKEWYSNYLYTYVERDIRTIKNIKDIGTFQRFLKMLAARCGQLLDLTSIGNDCGISHNTARDWINILEASFIIYLLSPHYKNFNKRLIKSPKIYFYDTGLLCHLLGINSSDQIKTHYLRGGIFESFIISEIIKIRTNKNKDSNVYFWRDKFGHEIDCIIENARNLTPIE</sequence>
<dbReference type="SUPFAM" id="SSF52540">
    <property type="entry name" value="P-loop containing nucleoside triphosphate hydrolases"/>
    <property type="match status" value="1"/>
</dbReference>
<feature type="domain" description="AAA+ ATPase" evidence="1">
    <location>
        <begin position="17"/>
        <end position="130"/>
    </location>
</feature>
<accession>A0A0F9FDC0</accession>
<name>A0A0F9FDC0_9ZZZZ</name>
<evidence type="ECO:0000259" key="1">
    <source>
        <dbReference type="SMART" id="SM00382"/>
    </source>
</evidence>
<dbReference type="Gene3D" id="3.40.50.300">
    <property type="entry name" value="P-loop containing nucleotide triphosphate hydrolases"/>
    <property type="match status" value="1"/>
</dbReference>
<dbReference type="PANTHER" id="PTHR43566">
    <property type="entry name" value="CONSERVED PROTEIN"/>
    <property type="match status" value="1"/>
</dbReference>
<comment type="caution">
    <text evidence="2">The sequence shown here is derived from an EMBL/GenBank/DDBJ whole genome shotgun (WGS) entry which is preliminary data.</text>
</comment>
<dbReference type="Pfam" id="PF13635">
    <property type="entry name" value="DUF4143"/>
    <property type="match status" value="1"/>
</dbReference>
<dbReference type="EMBL" id="LAZR01033063">
    <property type="protein sequence ID" value="KKL49157.1"/>
    <property type="molecule type" value="Genomic_DNA"/>
</dbReference>
<evidence type="ECO:0000313" key="2">
    <source>
        <dbReference type="EMBL" id="KKL49157.1"/>
    </source>
</evidence>
<feature type="non-terminal residue" evidence="2">
    <location>
        <position position="333"/>
    </location>
</feature>
<dbReference type="Pfam" id="PF13173">
    <property type="entry name" value="AAA_14"/>
    <property type="match status" value="1"/>
</dbReference>
<dbReference type="AlphaFoldDB" id="A0A0F9FDC0"/>
<protein>
    <recommendedName>
        <fullName evidence="1">AAA+ ATPase domain-containing protein</fullName>
    </recommendedName>
</protein>
<dbReference type="InterPro" id="IPR027417">
    <property type="entry name" value="P-loop_NTPase"/>
</dbReference>
<dbReference type="PANTHER" id="PTHR43566:SF2">
    <property type="entry name" value="DUF4143 DOMAIN-CONTAINING PROTEIN"/>
    <property type="match status" value="1"/>
</dbReference>
<reference evidence="2" key="1">
    <citation type="journal article" date="2015" name="Nature">
        <title>Complex archaea that bridge the gap between prokaryotes and eukaryotes.</title>
        <authorList>
            <person name="Spang A."/>
            <person name="Saw J.H."/>
            <person name="Jorgensen S.L."/>
            <person name="Zaremba-Niedzwiedzka K."/>
            <person name="Martijn J."/>
            <person name="Lind A.E."/>
            <person name="van Eijk R."/>
            <person name="Schleper C."/>
            <person name="Guy L."/>
            <person name="Ettema T.J."/>
        </authorList>
    </citation>
    <scope>NUCLEOTIDE SEQUENCE</scope>
</reference>
<dbReference type="InterPro" id="IPR041682">
    <property type="entry name" value="AAA_14"/>
</dbReference>
<proteinExistence type="predicted"/>
<dbReference type="InterPro" id="IPR003593">
    <property type="entry name" value="AAA+_ATPase"/>
</dbReference>